<reference evidence="2" key="1">
    <citation type="submission" date="2018-11" db="EMBL/GenBank/DDBJ databases">
        <title>Proposal to divide the Flavobacteriaceae and reorganize its genera based on Amino Acid Identity values calculated from whole genome sequences.</title>
        <authorList>
            <person name="Nicholson A.C."/>
            <person name="Gulvik C.A."/>
            <person name="Whitney A.M."/>
            <person name="Humrighouse B.W."/>
            <person name="Bell M."/>
            <person name="Holmes B."/>
            <person name="Steigerwalt A.B."/>
            <person name="Villarma A."/>
            <person name="Sheth M."/>
            <person name="Batra D."/>
            <person name="Pryor J."/>
            <person name="Bernardet J.-F."/>
            <person name="Hugo C."/>
            <person name="Kampfer P."/>
            <person name="Newman J.D."/>
            <person name="McQuiston J.R."/>
        </authorList>
    </citation>
    <scope>NUCLEOTIDE SEQUENCE [LARGE SCALE GENOMIC DNA]</scope>
    <source>
        <strain evidence="2">H4753</strain>
    </source>
</reference>
<dbReference type="AlphaFoldDB" id="A0A3G8WFA2"/>
<evidence type="ECO:0008006" key="3">
    <source>
        <dbReference type="Google" id="ProtNLM"/>
    </source>
</evidence>
<organism evidence="1 2">
    <name type="scientific">Chryseobacterium taklimakanense</name>
    <dbReference type="NCBI Taxonomy" id="536441"/>
    <lineage>
        <taxon>Bacteria</taxon>
        <taxon>Pseudomonadati</taxon>
        <taxon>Bacteroidota</taxon>
        <taxon>Flavobacteriia</taxon>
        <taxon>Flavobacteriales</taxon>
        <taxon>Weeksellaceae</taxon>
        <taxon>Chryseobacterium group</taxon>
        <taxon>Chryseobacterium</taxon>
    </lineage>
</organism>
<proteinExistence type="predicted"/>
<accession>A0A3G8WFA2</accession>
<sequence>MAPLSSIKDITAYFHPHNIRVLLWSVSPEGLKSAIDNWQRFLFQKKGLNFFANDLDNFIKKKGLFFMDGENFHRQKKYFSFNESSAPFLPIFAEDKVKRKKYCSNPNPIIKMGALGRLSLEKVMPIINVLEKCNDYLSTNESENIDFHIIGEGEEFNRLKEFKAHKRLRLIFAGTLLKEDMDNYLVKNVDVLFAMGTSALEGASLGVATVLLDYSFESMSDNKRFQWLFESEEFSLGRNFNKDNNYKHSFHDICSYIKSGDIADYGKKCLTYFEDNHRLNVTSDLFVRAIDKTDLEIDDLKNSKFKIFNKIYALKK</sequence>
<evidence type="ECO:0000313" key="2">
    <source>
        <dbReference type="Proteomes" id="UP000282297"/>
    </source>
</evidence>
<gene>
    <name evidence="1" type="ORF">EIH08_02925</name>
</gene>
<dbReference type="RefSeq" id="WP_124784054.1">
    <property type="nucleotide sequence ID" value="NZ_CP034171.1"/>
</dbReference>
<name>A0A3G8WFA2_9FLAO</name>
<protein>
    <recommendedName>
        <fullName evidence="3">Glycosyltransferase family 1 protein</fullName>
    </recommendedName>
</protein>
<evidence type="ECO:0000313" key="1">
    <source>
        <dbReference type="EMBL" id="AZI19815.1"/>
    </source>
</evidence>
<dbReference type="Proteomes" id="UP000282297">
    <property type="component" value="Chromosome"/>
</dbReference>
<dbReference type="EMBL" id="CP034171">
    <property type="protein sequence ID" value="AZI19815.1"/>
    <property type="molecule type" value="Genomic_DNA"/>
</dbReference>